<evidence type="ECO:0000313" key="5">
    <source>
        <dbReference type="Proteomes" id="UP000184498"/>
    </source>
</evidence>
<feature type="repeat" description="TPR" evidence="1">
    <location>
        <begin position="149"/>
        <end position="182"/>
    </location>
</feature>
<dbReference type="PROSITE" id="PS50005">
    <property type="entry name" value="TPR"/>
    <property type="match status" value="1"/>
</dbReference>
<keyword evidence="1" id="KW-0802">TPR repeat</keyword>
<dbReference type="Proteomes" id="UP000184498">
    <property type="component" value="Unassembled WGS sequence"/>
</dbReference>
<gene>
    <name evidence="4" type="ORF">SAMN05444371_2014</name>
</gene>
<dbReference type="Pfam" id="PF13424">
    <property type="entry name" value="TPR_12"/>
    <property type="match status" value="1"/>
</dbReference>
<dbReference type="AlphaFoldDB" id="A0A1M6RPN2"/>
<keyword evidence="2" id="KW-0812">Transmembrane</keyword>
<protein>
    <submittedName>
        <fullName evidence="4">Tetratricopeptide repeat-containing protein</fullName>
    </submittedName>
</protein>
<dbReference type="SMART" id="SM00028">
    <property type="entry name" value="TPR"/>
    <property type="match status" value="2"/>
</dbReference>
<dbReference type="STRING" id="216903.SAMN05444371_2014"/>
<evidence type="ECO:0000256" key="2">
    <source>
        <dbReference type="SAM" id="Phobius"/>
    </source>
</evidence>
<dbReference type="InterPro" id="IPR011990">
    <property type="entry name" value="TPR-like_helical_dom_sf"/>
</dbReference>
<feature type="transmembrane region" description="Helical" evidence="2">
    <location>
        <begin position="337"/>
        <end position="356"/>
    </location>
</feature>
<dbReference type="InterPro" id="IPR036388">
    <property type="entry name" value="WH-like_DNA-bd_sf"/>
</dbReference>
<name>A0A1M6RPN2_9FLAO</name>
<feature type="domain" description="HTH luxR-type" evidence="3">
    <location>
        <begin position="465"/>
        <end position="522"/>
    </location>
</feature>
<dbReference type="InterPro" id="IPR016032">
    <property type="entry name" value="Sig_transdc_resp-reg_C-effctor"/>
</dbReference>
<dbReference type="GO" id="GO:0003677">
    <property type="term" value="F:DNA binding"/>
    <property type="evidence" value="ECO:0007669"/>
    <property type="project" value="InterPro"/>
</dbReference>
<dbReference type="GO" id="GO:0006355">
    <property type="term" value="P:regulation of DNA-templated transcription"/>
    <property type="evidence" value="ECO:0007669"/>
    <property type="project" value="InterPro"/>
</dbReference>
<evidence type="ECO:0000313" key="4">
    <source>
        <dbReference type="EMBL" id="SHK34426.1"/>
    </source>
</evidence>
<proteinExistence type="predicted"/>
<keyword evidence="5" id="KW-1185">Reference proteome</keyword>
<dbReference type="PROSITE" id="PS50293">
    <property type="entry name" value="TPR_REGION"/>
    <property type="match status" value="1"/>
</dbReference>
<reference evidence="5" key="1">
    <citation type="submission" date="2016-11" db="EMBL/GenBank/DDBJ databases">
        <authorList>
            <person name="Varghese N."/>
            <person name="Submissions S."/>
        </authorList>
    </citation>
    <scope>NUCLEOTIDE SEQUENCE [LARGE SCALE GENOMIC DNA]</scope>
    <source>
        <strain evidence="5">DSM 18016</strain>
    </source>
</reference>
<accession>A0A1M6RPN2</accession>
<organism evidence="4 5">
    <name type="scientific">Epilithonimonas mollis</name>
    <dbReference type="NCBI Taxonomy" id="216903"/>
    <lineage>
        <taxon>Bacteria</taxon>
        <taxon>Pseudomonadati</taxon>
        <taxon>Bacteroidota</taxon>
        <taxon>Flavobacteriia</taxon>
        <taxon>Flavobacteriales</taxon>
        <taxon>Weeksellaceae</taxon>
        <taxon>Chryseobacterium group</taxon>
        <taxon>Epilithonimonas</taxon>
    </lineage>
</organism>
<dbReference type="InterPro" id="IPR019734">
    <property type="entry name" value="TPR_rpt"/>
</dbReference>
<evidence type="ECO:0000259" key="3">
    <source>
        <dbReference type="SMART" id="SM00421"/>
    </source>
</evidence>
<sequence length="526" mass="61905">MKSAKIRYLFIVLFAPYMIWCQDIRSNKQKVESHLKKASEMMYDDWEEAKKNISQADEISAKSDDNELRNSFYKAAANLYYNRDIFDIALRYNLEAYEYYKENNKVKASEIENLIAIINARMNNKKEALKHFENIYHFNRNIKNYDLAAKALNNIGTIYLHSNKIDSAINYYQKAIQNSINTQEVPIKVISHTNYAEALAAKNENVEAEKEFKYVESLLSKSNDPYLLTNFYTAFSNFYREINKNEFAIEYAEKARDNSKIKYSFQNRDVLQALYKAYYSKGDYKKSSTYFQEYDNVRDSLNIEEKAVNIEKGKIEAEFKNKEQKLELENSKSRLKLLSVILILIVLISALAFVLLRYKNNLVKEKLEKDLSISRTNELNLDLEIRNKELVSKTMLENKKTELYQELIDEIKEKLKSEDIDELKKELNNIIFRLSKNSQRGSMDEFNLRFNNVYNSFYESLMEKHPDLSQTEKKLCAFIKLNLSSKDIADITKTSIKSVENSRTRLRKKLGLTNTNMELHKYISEI</sequence>
<dbReference type="Gene3D" id="1.10.10.10">
    <property type="entry name" value="Winged helix-like DNA-binding domain superfamily/Winged helix DNA-binding domain"/>
    <property type="match status" value="1"/>
</dbReference>
<keyword evidence="2" id="KW-0472">Membrane</keyword>
<dbReference type="SUPFAM" id="SSF46894">
    <property type="entry name" value="C-terminal effector domain of the bipartite response regulators"/>
    <property type="match status" value="1"/>
</dbReference>
<dbReference type="InterPro" id="IPR000792">
    <property type="entry name" value="Tscrpt_reg_LuxR_C"/>
</dbReference>
<dbReference type="SMART" id="SM00421">
    <property type="entry name" value="HTH_LUXR"/>
    <property type="match status" value="1"/>
</dbReference>
<dbReference type="SUPFAM" id="SSF48452">
    <property type="entry name" value="TPR-like"/>
    <property type="match status" value="2"/>
</dbReference>
<evidence type="ECO:0000256" key="1">
    <source>
        <dbReference type="PROSITE-ProRule" id="PRU00339"/>
    </source>
</evidence>
<dbReference type="Gene3D" id="1.25.40.10">
    <property type="entry name" value="Tetratricopeptide repeat domain"/>
    <property type="match status" value="1"/>
</dbReference>
<dbReference type="EMBL" id="FRAM01000002">
    <property type="protein sequence ID" value="SHK34426.1"/>
    <property type="molecule type" value="Genomic_DNA"/>
</dbReference>
<keyword evidence="2" id="KW-1133">Transmembrane helix</keyword>